<keyword evidence="1" id="KW-0472">Membrane</keyword>
<dbReference type="Pfam" id="PF20151">
    <property type="entry name" value="DUF6533"/>
    <property type="match status" value="1"/>
</dbReference>
<evidence type="ECO:0000256" key="1">
    <source>
        <dbReference type="SAM" id="Phobius"/>
    </source>
</evidence>
<evidence type="ECO:0000313" key="4">
    <source>
        <dbReference type="Proteomes" id="UP000053558"/>
    </source>
</evidence>
<feature type="domain" description="DUF6533" evidence="2">
    <location>
        <begin position="16"/>
        <end position="59"/>
    </location>
</feature>
<accession>A0A5M3N7N1</accession>
<sequence length="76" mass="9212">MAEDSYHPTRFVQFCIQYSSVALLYYDYILTFPLELEYIWRKKFMLSTVFYFFCRYGLLANLFYLLSMANVIDKVS</sequence>
<organism evidence="3 4">
    <name type="scientific">Coniophora puteana (strain RWD-64-598)</name>
    <name type="common">Brown rot fungus</name>
    <dbReference type="NCBI Taxonomy" id="741705"/>
    <lineage>
        <taxon>Eukaryota</taxon>
        <taxon>Fungi</taxon>
        <taxon>Dikarya</taxon>
        <taxon>Basidiomycota</taxon>
        <taxon>Agaricomycotina</taxon>
        <taxon>Agaricomycetes</taxon>
        <taxon>Agaricomycetidae</taxon>
        <taxon>Boletales</taxon>
        <taxon>Coniophorineae</taxon>
        <taxon>Coniophoraceae</taxon>
        <taxon>Coniophora</taxon>
    </lineage>
</organism>
<keyword evidence="4" id="KW-1185">Reference proteome</keyword>
<dbReference type="RefSeq" id="XP_007762587.1">
    <property type="nucleotide sequence ID" value="XM_007764397.1"/>
</dbReference>
<dbReference type="Proteomes" id="UP000053558">
    <property type="component" value="Unassembled WGS sequence"/>
</dbReference>
<dbReference type="OrthoDB" id="2638860at2759"/>
<keyword evidence="1" id="KW-1133">Transmembrane helix</keyword>
<dbReference type="InterPro" id="IPR045340">
    <property type="entry name" value="DUF6533"/>
</dbReference>
<dbReference type="GeneID" id="19207138"/>
<keyword evidence="1" id="KW-0812">Transmembrane</keyword>
<feature type="transmembrane region" description="Helical" evidence="1">
    <location>
        <begin position="12"/>
        <end position="29"/>
    </location>
</feature>
<dbReference type="EMBL" id="JH711573">
    <property type="protein sequence ID" value="EIW87460.1"/>
    <property type="molecule type" value="Genomic_DNA"/>
</dbReference>
<feature type="transmembrane region" description="Helical" evidence="1">
    <location>
        <begin position="49"/>
        <end position="72"/>
    </location>
</feature>
<dbReference type="OMA" id="LELEYIW"/>
<dbReference type="KEGG" id="cput:CONPUDRAFT_46339"/>
<evidence type="ECO:0000259" key="2">
    <source>
        <dbReference type="Pfam" id="PF20151"/>
    </source>
</evidence>
<dbReference type="AlphaFoldDB" id="A0A5M3N7N1"/>
<name>A0A5M3N7N1_CONPW</name>
<gene>
    <name evidence="3" type="ORF">CONPUDRAFT_46339</name>
</gene>
<proteinExistence type="predicted"/>
<protein>
    <recommendedName>
        <fullName evidence="2">DUF6533 domain-containing protein</fullName>
    </recommendedName>
</protein>
<reference evidence="4" key="1">
    <citation type="journal article" date="2012" name="Science">
        <title>The Paleozoic origin of enzymatic lignin decomposition reconstructed from 31 fungal genomes.</title>
        <authorList>
            <person name="Floudas D."/>
            <person name="Binder M."/>
            <person name="Riley R."/>
            <person name="Barry K."/>
            <person name="Blanchette R.A."/>
            <person name="Henrissat B."/>
            <person name="Martinez A.T."/>
            <person name="Otillar R."/>
            <person name="Spatafora J.W."/>
            <person name="Yadav J.S."/>
            <person name="Aerts A."/>
            <person name="Benoit I."/>
            <person name="Boyd A."/>
            <person name="Carlson A."/>
            <person name="Copeland A."/>
            <person name="Coutinho P.M."/>
            <person name="de Vries R.P."/>
            <person name="Ferreira P."/>
            <person name="Findley K."/>
            <person name="Foster B."/>
            <person name="Gaskell J."/>
            <person name="Glotzer D."/>
            <person name="Gorecki P."/>
            <person name="Heitman J."/>
            <person name="Hesse C."/>
            <person name="Hori C."/>
            <person name="Igarashi K."/>
            <person name="Jurgens J.A."/>
            <person name="Kallen N."/>
            <person name="Kersten P."/>
            <person name="Kohler A."/>
            <person name="Kuees U."/>
            <person name="Kumar T.K.A."/>
            <person name="Kuo A."/>
            <person name="LaButti K."/>
            <person name="Larrondo L.F."/>
            <person name="Lindquist E."/>
            <person name="Ling A."/>
            <person name="Lombard V."/>
            <person name="Lucas S."/>
            <person name="Lundell T."/>
            <person name="Martin R."/>
            <person name="McLaughlin D.J."/>
            <person name="Morgenstern I."/>
            <person name="Morin E."/>
            <person name="Murat C."/>
            <person name="Nagy L.G."/>
            <person name="Nolan M."/>
            <person name="Ohm R.A."/>
            <person name="Patyshakuliyeva A."/>
            <person name="Rokas A."/>
            <person name="Ruiz-Duenas F.J."/>
            <person name="Sabat G."/>
            <person name="Salamov A."/>
            <person name="Samejima M."/>
            <person name="Schmutz J."/>
            <person name="Slot J.C."/>
            <person name="St John F."/>
            <person name="Stenlid J."/>
            <person name="Sun H."/>
            <person name="Sun S."/>
            <person name="Syed K."/>
            <person name="Tsang A."/>
            <person name="Wiebenga A."/>
            <person name="Young D."/>
            <person name="Pisabarro A."/>
            <person name="Eastwood D.C."/>
            <person name="Martin F."/>
            <person name="Cullen D."/>
            <person name="Grigoriev I.V."/>
            <person name="Hibbett D.S."/>
        </authorList>
    </citation>
    <scope>NUCLEOTIDE SEQUENCE [LARGE SCALE GENOMIC DNA]</scope>
    <source>
        <strain evidence="4">RWD-64-598 SS2</strain>
    </source>
</reference>
<comment type="caution">
    <text evidence="3">The sequence shown here is derived from an EMBL/GenBank/DDBJ whole genome shotgun (WGS) entry which is preliminary data.</text>
</comment>
<evidence type="ECO:0000313" key="3">
    <source>
        <dbReference type="EMBL" id="EIW87460.1"/>
    </source>
</evidence>